<name>A0A4Z2IBS3_9TELE</name>
<proteinExistence type="predicted"/>
<dbReference type="Proteomes" id="UP000314294">
    <property type="component" value="Unassembled WGS sequence"/>
</dbReference>
<comment type="caution">
    <text evidence="2">The sequence shown here is derived from an EMBL/GenBank/DDBJ whole genome shotgun (WGS) entry which is preliminary data.</text>
</comment>
<protein>
    <submittedName>
        <fullName evidence="2">Uncharacterized protein</fullName>
    </submittedName>
</protein>
<dbReference type="EMBL" id="SRLO01000104">
    <property type="protein sequence ID" value="TNN75340.1"/>
    <property type="molecule type" value="Genomic_DNA"/>
</dbReference>
<keyword evidence="3" id="KW-1185">Reference proteome</keyword>
<feature type="region of interest" description="Disordered" evidence="1">
    <location>
        <begin position="27"/>
        <end position="55"/>
    </location>
</feature>
<evidence type="ECO:0000313" key="3">
    <source>
        <dbReference type="Proteomes" id="UP000314294"/>
    </source>
</evidence>
<feature type="compositionally biased region" description="Basic residues" evidence="1">
    <location>
        <begin position="27"/>
        <end position="49"/>
    </location>
</feature>
<gene>
    <name evidence="2" type="ORF">EYF80_014387</name>
</gene>
<evidence type="ECO:0000256" key="1">
    <source>
        <dbReference type="SAM" id="MobiDB-lite"/>
    </source>
</evidence>
<accession>A0A4Z2IBS3</accession>
<organism evidence="2 3">
    <name type="scientific">Liparis tanakae</name>
    <name type="common">Tanaka's snailfish</name>
    <dbReference type="NCBI Taxonomy" id="230148"/>
    <lineage>
        <taxon>Eukaryota</taxon>
        <taxon>Metazoa</taxon>
        <taxon>Chordata</taxon>
        <taxon>Craniata</taxon>
        <taxon>Vertebrata</taxon>
        <taxon>Euteleostomi</taxon>
        <taxon>Actinopterygii</taxon>
        <taxon>Neopterygii</taxon>
        <taxon>Teleostei</taxon>
        <taxon>Neoteleostei</taxon>
        <taxon>Acanthomorphata</taxon>
        <taxon>Eupercaria</taxon>
        <taxon>Perciformes</taxon>
        <taxon>Cottioidei</taxon>
        <taxon>Cottales</taxon>
        <taxon>Liparidae</taxon>
        <taxon>Liparis</taxon>
    </lineage>
</organism>
<sequence length="300" mass="33100">MPEFGLTRWLQHTVLTAAQALTRTECKHHTRRARVTDKHKGHTKTRQKTQRGDNIHKIVETNVPLPVRVPAGFTRLEAALDPDGLLSAEAAEVGVIVTNVTLLVFLHNLVSTDGLITDWPERARMQINTHNQKISLISDGHETAEKSCVAYAGHREQDRELLLLRSPELVFSGCQTQRYFVNSVTATNRGSQAVAELVSEGQLDVSGRQELSVVLYCDHACVQGGVPAVTQGGEPQHAAVVSVGEQVGQAEVAPVVLGVQAQQFLRPDEQRGQRIVFIFLRHHLERDETSGSLYIPPSRL</sequence>
<dbReference type="AlphaFoldDB" id="A0A4Z2IBS3"/>
<evidence type="ECO:0000313" key="2">
    <source>
        <dbReference type="EMBL" id="TNN75340.1"/>
    </source>
</evidence>
<reference evidence="2 3" key="1">
    <citation type="submission" date="2019-03" db="EMBL/GenBank/DDBJ databases">
        <title>First draft genome of Liparis tanakae, snailfish: a comprehensive survey of snailfish specific genes.</title>
        <authorList>
            <person name="Kim W."/>
            <person name="Song I."/>
            <person name="Jeong J.-H."/>
            <person name="Kim D."/>
            <person name="Kim S."/>
            <person name="Ryu S."/>
            <person name="Song J.Y."/>
            <person name="Lee S.K."/>
        </authorList>
    </citation>
    <scope>NUCLEOTIDE SEQUENCE [LARGE SCALE GENOMIC DNA]</scope>
    <source>
        <tissue evidence="2">Muscle</tissue>
    </source>
</reference>